<protein>
    <submittedName>
        <fullName evidence="5">S-adenosyl-L-methionine-dependent methyltransferase</fullName>
    </submittedName>
</protein>
<keyword evidence="3" id="KW-0808">Transferase</keyword>
<evidence type="ECO:0000256" key="2">
    <source>
        <dbReference type="ARBA" id="ARBA00022603"/>
    </source>
</evidence>
<dbReference type="PROSITE" id="PS51585">
    <property type="entry name" value="SAM_MT_TPMT"/>
    <property type="match status" value="1"/>
</dbReference>
<keyword evidence="4" id="KW-0949">S-adenosyl-L-methionine</keyword>
<dbReference type="Pfam" id="PF05724">
    <property type="entry name" value="TPMT"/>
    <property type="match status" value="1"/>
</dbReference>
<evidence type="ECO:0000256" key="3">
    <source>
        <dbReference type="ARBA" id="ARBA00022679"/>
    </source>
</evidence>
<dbReference type="Proteomes" id="UP001172102">
    <property type="component" value="Unassembled WGS sequence"/>
</dbReference>
<reference evidence="5" key="1">
    <citation type="submission" date="2023-06" db="EMBL/GenBank/DDBJ databases">
        <title>Genome-scale phylogeny and comparative genomics of the fungal order Sordariales.</title>
        <authorList>
            <consortium name="Lawrence Berkeley National Laboratory"/>
            <person name="Hensen N."/>
            <person name="Bonometti L."/>
            <person name="Westerberg I."/>
            <person name="Brannstrom I.O."/>
            <person name="Guillou S."/>
            <person name="Cros-Aarteil S."/>
            <person name="Calhoun S."/>
            <person name="Haridas S."/>
            <person name="Kuo A."/>
            <person name="Mondo S."/>
            <person name="Pangilinan J."/>
            <person name="Riley R."/>
            <person name="Labutti K."/>
            <person name="Andreopoulos B."/>
            <person name="Lipzen A."/>
            <person name="Chen C."/>
            <person name="Yanf M."/>
            <person name="Daum C."/>
            <person name="Ng V."/>
            <person name="Clum A."/>
            <person name="Steindorff A."/>
            <person name="Ohm R."/>
            <person name="Martin F."/>
            <person name="Silar P."/>
            <person name="Natvig D."/>
            <person name="Lalanne C."/>
            <person name="Gautier V."/>
            <person name="Ament-Velasquez S.L."/>
            <person name="Kruys A."/>
            <person name="Hutchinson M.I."/>
            <person name="Powell A.J."/>
            <person name="Barry K."/>
            <person name="Miller A.N."/>
            <person name="Grigoriev I.V."/>
            <person name="Debuchy R."/>
            <person name="Gladieux P."/>
            <person name="Thoren M.H."/>
            <person name="Johannesson H."/>
        </authorList>
    </citation>
    <scope>NUCLEOTIDE SEQUENCE</scope>
    <source>
        <strain evidence="5">SMH4607-1</strain>
    </source>
</reference>
<organism evidence="5 6">
    <name type="scientific">Lasiosphaeris hirsuta</name>
    <dbReference type="NCBI Taxonomy" id="260670"/>
    <lineage>
        <taxon>Eukaryota</taxon>
        <taxon>Fungi</taxon>
        <taxon>Dikarya</taxon>
        <taxon>Ascomycota</taxon>
        <taxon>Pezizomycotina</taxon>
        <taxon>Sordariomycetes</taxon>
        <taxon>Sordariomycetidae</taxon>
        <taxon>Sordariales</taxon>
        <taxon>Lasiosphaeriaceae</taxon>
        <taxon>Lasiosphaeris</taxon>
    </lineage>
</organism>
<dbReference type="PANTHER" id="PTHR32183">
    <property type="match status" value="1"/>
</dbReference>
<dbReference type="AlphaFoldDB" id="A0AA40E1T9"/>
<dbReference type="GO" id="GO:0032259">
    <property type="term" value="P:methylation"/>
    <property type="evidence" value="ECO:0007669"/>
    <property type="project" value="UniProtKB-KW"/>
</dbReference>
<evidence type="ECO:0000256" key="1">
    <source>
        <dbReference type="ARBA" id="ARBA00022553"/>
    </source>
</evidence>
<dbReference type="InterPro" id="IPR029063">
    <property type="entry name" value="SAM-dependent_MTases_sf"/>
</dbReference>
<dbReference type="SUPFAM" id="SSF53335">
    <property type="entry name" value="S-adenosyl-L-methionine-dependent methyltransferases"/>
    <property type="match status" value="1"/>
</dbReference>
<dbReference type="Gene3D" id="3.40.50.150">
    <property type="entry name" value="Vaccinia Virus protein VP39"/>
    <property type="match status" value="1"/>
</dbReference>
<dbReference type="EMBL" id="JAUKUA010000003">
    <property type="protein sequence ID" value="KAK0719538.1"/>
    <property type="molecule type" value="Genomic_DNA"/>
</dbReference>
<dbReference type="GO" id="GO:0008757">
    <property type="term" value="F:S-adenosylmethionine-dependent methyltransferase activity"/>
    <property type="evidence" value="ECO:0007669"/>
    <property type="project" value="InterPro"/>
</dbReference>
<keyword evidence="1" id="KW-0597">Phosphoprotein</keyword>
<accession>A0AA40E1T9</accession>
<dbReference type="CDD" id="cd02440">
    <property type="entry name" value="AdoMet_MTases"/>
    <property type="match status" value="1"/>
</dbReference>
<keyword evidence="6" id="KW-1185">Reference proteome</keyword>
<comment type="caution">
    <text evidence="5">The sequence shown here is derived from an EMBL/GenBank/DDBJ whole genome shotgun (WGS) entry which is preliminary data.</text>
</comment>
<sequence>MTTPPPPSTSSSPAPSLGRLQSTFVDHPFSAHGPQWDLLWREAYTPWDRNGPSLALADLLASQPALFPRPLQGRKALVPGCGRGHDALLLRAFGYVVVGFDFSEASLKAAVENQLKAGREPEYAPREGGGGTVRWVRGDFFEEEQGELVAGGFDLIFDYTFFCALPPEARPKWAKRMSELLNPDGGRLVCLEWPLTKPASTGGPPWGVTVEAYAAHLSHPGEDLTYNENGLVASSVPRTPSPSALEQLGRFKPTRTHEAGCDAEGNVLDFISVWAHPSQPS</sequence>
<evidence type="ECO:0000313" key="5">
    <source>
        <dbReference type="EMBL" id="KAK0719538.1"/>
    </source>
</evidence>
<evidence type="ECO:0000313" key="6">
    <source>
        <dbReference type="Proteomes" id="UP001172102"/>
    </source>
</evidence>
<evidence type="ECO:0000256" key="4">
    <source>
        <dbReference type="ARBA" id="ARBA00022691"/>
    </source>
</evidence>
<dbReference type="PANTHER" id="PTHR32183:SF6">
    <property type="entry name" value="CYSTEINE SULFINATE DESULFINASE_CYSTEINE DESULFURASE AND RELATED ENZYMES"/>
    <property type="match status" value="1"/>
</dbReference>
<gene>
    <name evidence="5" type="ORF">B0H67DRAFT_155578</name>
</gene>
<keyword evidence="2 5" id="KW-0489">Methyltransferase</keyword>
<name>A0AA40E1T9_9PEZI</name>
<dbReference type="InterPro" id="IPR008854">
    <property type="entry name" value="TPMT"/>
</dbReference>
<proteinExistence type="predicted"/>